<protein>
    <submittedName>
        <fullName evidence="2">(Mediterranean fruit fly) hypothetical protein</fullName>
    </submittedName>
</protein>
<dbReference type="Proteomes" id="UP000606786">
    <property type="component" value="Unassembled WGS sequence"/>
</dbReference>
<gene>
    <name evidence="2" type="ORF">CCAP1982_LOCUS11034</name>
</gene>
<organism evidence="2 3">
    <name type="scientific">Ceratitis capitata</name>
    <name type="common">Mediterranean fruit fly</name>
    <name type="synonym">Tephritis capitata</name>
    <dbReference type="NCBI Taxonomy" id="7213"/>
    <lineage>
        <taxon>Eukaryota</taxon>
        <taxon>Metazoa</taxon>
        <taxon>Ecdysozoa</taxon>
        <taxon>Arthropoda</taxon>
        <taxon>Hexapoda</taxon>
        <taxon>Insecta</taxon>
        <taxon>Pterygota</taxon>
        <taxon>Neoptera</taxon>
        <taxon>Endopterygota</taxon>
        <taxon>Diptera</taxon>
        <taxon>Brachycera</taxon>
        <taxon>Muscomorpha</taxon>
        <taxon>Tephritoidea</taxon>
        <taxon>Tephritidae</taxon>
        <taxon>Ceratitis</taxon>
        <taxon>Ceratitis</taxon>
    </lineage>
</organism>
<sequence>MLSLLFLLLPNALTYRRTCNVAISQRMHLRWLYTTTATASQPARESPTPVKMQLAAVAEAVRHKDTLLPP</sequence>
<comment type="caution">
    <text evidence="2">The sequence shown here is derived from an EMBL/GenBank/DDBJ whole genome shotgun (WGS) entry which is preliminary data.</text>
</comment>
<evidence type="ECO:0000256" key="1">
    <source>
        <dbReference type="SAM" id="SignalP"/>
    </source>
</evidence>
<evidence type="ECO:0000313" key="2">
    <source>
        <dbReference type="EMBL" id="CAD7002545.1"/>
    </source>
</evidence>
<dbReference type="EMBL" id="CAJHJT010000034">
    <property type="protein sequence ID" value="CAD7002545.1"/>
    <property type="molecule type" value="Genomic_DNA"/>
</dbReference>
<evidence type="ECO:0000313" key="3">
    <source>
        <dbReference type="Proteomes" id="UP000606786"/>
    </source>
</evidence>
<keyword evidence="1" id="KW-0732">Signal</keyword>
<proteinExistence type="predicted"/>
<accession>A0A811UWZ5</accession>
<name>A0A811UWZ5_CERCA</name>
<feature type="signal peptide" evidence="1">
    <location>
        <begin position="1"/>
        <end position="16"/>
    </location>
</feature>
<feature type="chain" id="PRO_5032680835" evidence="1">
    <location>
        <begin position="17"/>
        <end position="70"/>
    </location>
</feature>
<dbReference type="AlphaFoldDB" id="A0A811UWZ5"/>
<keyword evidence="3" id="KW-1185">Reference proteome</keyword>
<reference evidence="2" key="1">
    <citation type="submission" date="2020-11" db="EMBL/GenBank/DDBJ databases">
        <authorList>
            <person name="Whitehead M."/>
        </authorList>
    </citation>
    <scope>NUCLEOTIDE SEQUENCE</scope>
    <source>
        <strain evidence="2">EGII</strain>
    </source>
</reference>